<keyword evidence="3" id="KW-1185">Reference proteome</keyword>
<dbReference type="EMBL" id="QPJC01000009">
    <property type="protein sequence ID" value="RCW41064.1"/>
    <property type="molecule type" value="Genomic_DNA"/>
</dbReference>
<dbReference type="RefSeq" id="WP_114453866.1">
    <property type="nucleotide sequence ID" value="NZ_QPJC01000009.1"/>
</dbReference>
<evidence type="ECO:0000259" key="1">
    <source>
        <dbReference type="SMART" id="SM00943"/>
    </source>
</evidence>
<sequence length="308" mass="32678">MPTTPSSPPRLLAAALAAADRGWPVVPVRPRSKIPALHHRDRCPGTGVCADGHRGWPQRATTDPSTLAQWWHRRPYNIGIATGPAALVVLDLDEAHAHGATTPHGLTHGTSVFARLAEEAGQSAPWDTYTVLTPSGGRHLYYHAPAPGTIRSSTGPSGLAPLIDVRAQGGLILAAGSTRRDGDYRRDPTAPQELLPLPEWLADRLTPPPPPPPAQLDLPPGQVDAYVAGVVRRRVAAVHAAEVGTRHSTLLSAAAGLGRFVGAGHLHYDDAWNQLLTAAQAHLGVEDFTLHELETTLRDGLAWGIAHA</sequence>
<dbReference type="CDD" id="cd04859">
    <property type="entry name" value="Prim_Pol"/>
    <property type="match status" value="1"/>
</dbReference>
<evidence type="ECO:0000313" key="2">
    <source>
        <dbReference type="EMBL" id="RCW41064.1"/>
    </source>
</evidence>
<dbReference type="Proteomes" id="UP000253495">
    <property type="component" value="Unassembled WGS sequence"/>
</dbReference>
<accession>A0A368VL73</accession>
<reference evidence="2 3" key="1">
    <citation type="submission" date="2018-07" db="EMBL/GenBank/DDBJ databases">
        <title>Genomic Encyclopedia of Type Strains, Phase III (KMG-III): the genomes of soil and plant-associated and newly described type strains.</title>
        <authorList>
            <person name="Whitman W."/>
        </authorList>
    </citation>
    <scope>NUCLEOTIDE SEQUENCE [LARGE SCALE GENOMIC DNA]</scope>
    <source>
        <strain evidence="2 3">CECT 8575</strain>
    </source>
</reference>
<dbReference type="AlphaFoldDB" id="A0A368VL73"/>
<dbReference type="SUPFAM" id="SSF56747">
    <property type="entry name" value="Prim-pol domain"/>
    <property type="match status" value="1"/>
</dbReference>
<gene>
    <name evidence="2" type="ORF">DFQ14_109141</name>
</gene>
<proteinExistence type="predicted"/>
<evidence type="ECO:0000313" key="3">
    <source>
        <dbReference type="Proteomes" id="UP000253495"/>
    </source>
</evidence>
<dbReference type="OrthoDB" id="3218228at2"/>
<dbReference type="InterPro" id="IPR015330">
    <property type="entry name" value="DNA_primase/pol_bifunc_N"/>
</dbReference>
<protein>
    <submittedName>
        <fullName evidence="2">Bifunctional DNA primase/polymerase-like protein</fullName>
    </submittedName>
</protein>
<dbReference type="SMART" id="SM00943">
    <property type="entry name" value="Prim-Pol"/>
    <property type="match status" value="1"/>
</dbReference>
<name>A0A368VL73_9ACTN</name>
<feature type="domain" description="DNA primase/polymerase bifunctional N-terminal" evidence="1">
    <location>
        <begin position="15"/>
        <end position="201"/>
    </location>
</feature>
<dbReference type="Pfam" id="PF09250">
    <property type="entry name" value="Prim-Pol"/>
    <property type="match status" value="1"/>
</dbReference>
<comment type="caution">
    <text evidence="2">The sequence shown here is derived from an EMBL/GenBank/DDBJ whole genome shotgun (WGS) entry which is preliminary data.</text>
</comment>
<organism evidence="2 3">
    <name type="scientific">Halopolyspora algeriensis</name>
    <dbReference type="NCBI Taxonomy" id="1500506"/>
    <lineage>
        <taxon>Bacteria</taxon>
        <taxon>Bacillati</taxon>
        <taxon>Actinomycetota</taxon>
        <taxon>Actinomycetes</taxon>
        <taxon>Actinomycetes incertae sedis</taxon>
        <taxon>Halopolyspora</taxon>
    </lineage>
</organism>